<dbReference type="SUPFAM" id="SSF47413">
    <property type="entry name" value="lambda repressor-like DNA-binding domains"/>
    <property type="match status" value="1"/>
</dbReference>
<evidence type="ECO:0000313" key="3">
    <source>
        <dbReference type="Proteomes" id="UP000469125"/>
    </source>
</evidence>
<keyword evidence="3" id="KW-1185">Reference proteome</keyword>
<organism evidence="2 3">
    <name type="scientific">Ornithinibacillus caprae</name>
    <dbReference type="NCBI Taxonomy" id="2678566"/>
    <lineage>
        <taxon>Bacteria</taxon>
        <taxon>Bacillati</taxon>
        <taxon>Bacillota</taxon>
        <taxon>Bacilli</taxon>
        <taxon>Bacillales</taxon>
        <taxon>Bacillaceae</taxon>
        <taxon>Ornithinibacillus</taxon>
    </lineage>
</organism>
<dbReference type="Pfam" id="PF04326">
    <property type="entry name" value="SLFN_AlbA_2"/>
    <property type="match status" value="1"/>
</dbReference>
<keyword evidence="2" id="KW-0547">Nucleotide-binding</keyword>
<evidence type="ECO:0000313" key="2">
    <source>
        <dbReference type="EMBL" id="MUK89278.1"/>
    </source>
</evidence>
<dbReference type="GO" id="GO:0005524">
    <property type="term" value="F:ATP binding"/>
    <property type="evidence" value="ECO:0007669"/>
    <property type="project" value="UniProtKB-KW"/>
</dbReference>
<dbReference type="GO" id="GO:0003677">
    <property type="term" value="F:DNA binding"/>
    <property type="evidence" value="ECO:0007669"/>
    <property type="project" value="InterPro"/>
</dbReference>
<comment type="caution">
    <text evidence="2">The sequence shown here is derived from an EMBL/GenBank/DDBJ whole genome shotgun (WGS) entry which is preliminary data.</text>
</comment>
<reference evidence="2 3" key="1">
    <citation type="submission" date="2019-11" db="EMBL/GenBank/DDBJ databases">
        <authorList>
            <person name="Li X."/>
        </authorList>
    </citation>
    <scope>NUCLEOTIDE SEQUENCE [LARGE SCALE GENOMIC DNA]</scope>
    <source>
        <strain evidence="2 3">L9</strain>
    </source>
</reference>
<feature type="domain" description="Schlafen AlbA-2" evidence="1">
    <location>
        <begin position="17"/>
        <end position="147"/>
    </location>
</feature>
<dbReference type="AlphaFoldDB" id="A0A6N8FP92"/>
<dbReference type="InterPro" id="IPR007421">
    <property type="entry name" value="Schlafen_AlbA_2_dom"/>
</dbReference>
<dbReference type="Gene3D" id="3.30.950.30">
    <property type="entry name" value="Schlafen, AAA domain"/>
    <property type="match status" value="1"/>
</dbReference>
<dbReference type="InterPro" id="IPR010982">
    <property type="entry name" value="Lambda_DNA-bd_dom_sf"/>
</dbReference>
<protein>
    <submittedName>
        <fullName evidence="2">ATP-binding protein</fullName>
    </submittedName>
</protein>
<keyword evidence="2" id="KW-0067">ATP-binding</keyword>
<name>A0A6N8FP92_9BACI</name>
<dbReference type="InterPro" id="IPR038461">
    <property type="entry name" value="Schlafen_AlbA_2_dom_sf"/>
</dbReference>
<dbReference type="EMBL" id="WOCA01000010">
    <property type="protein sequence ID" value="MUK89278.1"/>
    <property type="molecule type" value="Genomic_DNA"/>
</dbReference>
<evidence type="ECO:0000259" key="1">
    <source>
        <dbReference type="Pfam" id="PF04326"/>
    </source>
</evidence>
<gene>
    <name evidence="2" type="ORF">GMD78_12940</name>
</gene>
<dbReference type="Proteomes" id="UP000469125">
    <property type="component" value="Unassembled WGS sequence"/>
</dbReference>
<sequence length="431" mass="51002">MEVSKAKFLELVQSGREDNCWDFKKEMSIKPKEKFNELIKDILAFSNSKGGYLLLGVDNNGNLTGVEEELDEANLGGKIESILGYAIDIKLLYFNHNIDDNEMKLGILSIPKSEKIRVSPKSLNGNKGIIVRENAIYVRRNTRSVEANSEDLETIKSKINLKGSYRFKEHDLQVIKRNQRHYVGMHKILVDYFRDNFSFNSNTYSMKLNEIFNFIPSKYNKLEFARIVGIEETKIDDHFEGKSFPTLEQLLRITLMFDLPNDFFFRPTIYLRYPIWQNPLVNFSIVDKVDNKDYLLNINEKDFFSDYFKTLAKETIIFTRFIRRDRPKREEISLKGTFEPRGERILFKLLEDLSDEKFEEYREQLSTQFYKILEMVHDENHIDAPEEFLYHLIGLDKSLLCRIINESTKEIKINKDSYHFYFNFIEEIKGY</sequence>
<proteinExistence type="predicted"/>
<dbReference type="RefSeq" id="WP_155669252.1">
    <property type="nucleotide sequence ID" value="NZ_WOCA01000010.1"/>
</dbReference>
<accession>A0A6N8FP92</accession>